<dbReference type="Proteomes" id="UP000831796">
    <property type="component" value="Chromosome"/>
</dbReference>
<dbReference type="EMBL" id="CP095046">
    <property type="protein sequence ID" value="UOQ71605.1"/>
    <property type="molecule type" value="Genomic_DNA"/>
</dbReference>
<dbReference type="Gene3D" id="1.10.1200.10">
    <property type="entry name" value="ACP-like"/>
    <property type="match status" value="1"/>
</dbReference>
<protein>
    <submittedName>
        <fullName evidence="1">Acyl carrier protein</fullName>
    </submittedName>
</protein>
<reference evidence="1" key="1">
    <citation type="submission" date="2022-04" db="EMBL/GenBank/DDBJ databases">
        <title>Hymenobacter sp. isolated from the air.</title>
        <authorList>
            <person name="Won M."/>
            <person name="Lee C.-M."/>
            <person name="Woen H.-Y."/>
            <person name="Kwon S.-W."/>
        </authorList>
    </citation>
    <scope>NUCLEOTIDE SEQUENCE</scope>
    <source>
        <strain evidence="1">5116S-3</strain>
    </source>
</reference>
<sequence length="89" mass="10259">MVASSSRWPANPDQQVRRLISRRKRVALGRLHSSTRLMHELHFDLVDVVDIILEVERHFHLTIPDEVPVDTVGALMHYVRGHYPVASRA</sequence>
<dbReference type="RefSeq" id="WP_244675012.1">
    <property type="nucleotide sequence ID" value="NZ_CP095046.1"/>
</dbReference>
<organism evidence="1 2">
    <name type="scientific">Hymenobacter cellulosilyticus</name>
    <dbReference type="NCBI Taxonomy" id="2932248"/>
    <lineage>
        <taxon>Bacteria</taxon>
        <taxon>Pseudomonadati</taxon>
        <taxon>Bacteroidota</taxon>
        <taxon>Cytophagia</taxon>
        <taxon>Cytophagales</taxon>
        <taxon>Hymenobacteraceae</taxon>
        <taxon>Hymenobacter</taxon>
    </lineage>
</organism>
<evidence type="ECO:0000313" key="2">
    <source>
        <dbReference type="Proteomes" id="UP000831796"/>
    </source>
</evidence>
<dbReference type="AlphaFoldDB" id="A0A8T9Q3I5"/>
<proteinExistence type="predicted"/>
<keyword evidence="2" id="KW-1185">Reference proteome</keyword>
<evidence type="ECO:0000313" key="1">
    <source>
        <dbReference type="EMBL" id="UOQ71605.1"/>
    </source>
</evidence>
<gene>
    <name evidence="1" type="ORF">MUN79_23795</name>
</gene>
<dbReference type="KEGG" id="hcu:MUN79_23795"/>
<dbReference type="InterPro" id="IPR036736">
    <property type="entry name" value="ACP-like_sf"/>
</dbReference>
<accession>A0A8T9Q3I5</accession>
<dbReference type="SUPFAM" id="SSF47336">
    <property type="entry name" value="ACP-like"/>
    <property type="match status" value="1"/>
</dbReference>
<name>A0A8T9Q3I5_9BACT</name>